<proteinExistence type="predicted"/>
<sequence length="554" mass="60744">MTEAAAISELNRVSHDRNSSKVTQLCSNPKELQSDSRHHLHRFVGAIDQGTTSTRFIIFDGNGGLVASYQAELRRLHEYPGWHEQDPTEIVSSVESCIEQATKTFVNLGHSISHICALGITNQRETTVVWDWETGEPLYNAIAWPDTRTTSLVRELKSKDGADQLQEKCGLPLSTYPSSVKLVWLLRNIPRVKEAYDEGRLAFGTIDTWLLYNLNGGTKKNIFVTDVTNASRTMFTNLHTLQYDDILTGFFDIDRSKLKLPKIVPSSDESAFGQMAVGPLQGLRITSCMGDQSASLLGHGALKQGTAKNTYGTGCFLLYNVGETPVISKHGLLATVAFQLGAGRKPVYALEGSIAVAGSGVSFLMNNLGFFHDSRKVDEEAATVPDNGGCIFVTAFSGLFAPYWVDDAKGTIFGITHHTQKGHIARATLEAVCFQTRAILEAMERDSGQQLSDLAVDGGLSNSDVCMQSQANIIRIPVKRSPMHEITALGAAIAAGLAVGMWRDLDELKGLNKSSRTVFKPQVTKSESERMYRQWSKAVNMSKGWLESEEIDTT</sequence>
<keyword evidence="1" id="KW-0418">Kinase</keyword>
<name>A0ACB8UX16_9EURO</name>
<dbReference type="EC" id="2.7.1.30" evidence="1"/>
<accession>A0ACB8UX16</accession>
<comment type="caution">
    <text evidence="1">The sequence shown here is derived from an EMBL/GenBank/DDBJ whole genome shotgun (WGS) entry which is preliminary data.</text>
</comment>
<reference evidence="1" key="1">
    <citation type="journal article" date="2022" name="bioRxiv">
        <title>Population genetic analysis of Ophidiomyces ophidiicola, the causative agent of snake fungal disease, indicates recent introductions to the USA.</title>
        <authorList>
            <person name="Ladner J.T."/>
            <person name="Palmer J.M."/>
            <person name="Ettinger C.L."/>
            <person name="Stajich J.E."/>
            <person name="Farrell T.M."/>
            <person name="Glorioso B.M."/>
            <person name="Lawson B."/>
            <person name="Price S.J."/>
            <person name="Stengle A.G."/>
            <person name="Grear D.A."/>
            <person name="Lorch J.M."/>
        </authorList>
    </citation>
    <scope>NUCLEOTIDE SEQUENCE</scope>
    <source>
        <strain evidence="1">NWHC 24266-5</strain>
    </source>
</reference>
<organism evidence="1">
    <name type="scientific">Ophidiomyces ophidiicola</name>
    <dbReference type="NCBI Taxonomy" id="1387563"/>
    <lineage>
        <taxon>Eukaryota</taxon>
        <taxon>Fungi</taxon>
        <taxon>Dikarya</taxon>
        <taxon>Ascomycota</taxon>
        <taxon>Pezizomycotina</taxon>
        <taxon>Eurotiomycetes</taxon>
        <taxon>Eurotiomycetidae</taxon>
        <taxon>Onygenales</taxon>
        <taxon>Onygenaceae</taxon>
        <taxon>Ophidiomyces</taxon>
    </lineage>
</organism>
<protein>
    <submittedName>
        <fullName evidence="1">Glycerol kinase</fullName>
        <ecNumber evidence="1">2.7.1.30</ecNumber>
    </submittedName>
</protein>
<dbReference type="EMBL" id="JALBCA010000041">
    <property type="protein sequence ID" value="KAI2387173.1"/>
    <property type="molecule type" value="Genomic_DNA"/>
</dbReference>
<gene>
    <name evidence="1" type="primary">GUT1_2</name>
    <name evidence="1" type="ORF">LOY88_003195</name>
</gene>
<evidence type="ECO:0000313" key="1">
    <source>
        <dbReference type="EMBL" id="KAI2387173.1"/>
    </source>
</evidence>
<keyword evidence="1" id="KW-0808">Transferase</keyword>